<sequence>MSDNPYASPQESAKLFSSTPEPGWTLNPASQGKRFINLVVDFSLLLLVNQAAQLGLLYVFFQMNPHVVDGFTPNEAAILNTLSFLVWISILVGYYLVMESLFQKTIGKLLTGTQVMNAEGGPPSFKQIAGRSFARLIPFDHFSFLSALPVGWHDSLSGTRVVSTRDLDQMPPGQQYG</sequence>
<dbReference type="KEGG" id="lcre:Pla8534_44860"/>
<comment type="subcellular location">
    <subcellularLocation>
        <location evidence="1">Cell membrane</location>
        <topology evidence="1">Multi-pass membrane protein</topology>
    </subcellularLocation>
</comment>
<dbReference type="RefSeq" id="WP_145055280.1">
    <property type="nucleotide sequence ID" value="NZ_CP036433.1"/>
</dbReference>
<name>A0A518DXZ3_9BACT</name>
<dbReference type="PANTHER" id="PTHR36115">
    <property type="entry name" value="PROLINE-RICH ANTIGEN HOMOLOG-RELATED"/>
    <property type="match status" value="1"/>
</dbReference>
<dbReference type="Pfam" id="PF06271">
    <property type="entry name" value="RDD"/>
    <property type="match status" value="1"/>
</dbReference>
<evidence type="ECO:0000313" key="9">
    <source>
        <dbReference type="EMBL" id="QDU96665.1"/>
    </source>
</evidence>
<reference evidence="9 10" key="1">
    <citation type="submission" date="2019-02" db="EMBL/GenBank/DDBJ databases">
        <title>Deep-cultivation of Planctomycetes and their phenomic and genomic characterization uncovers novel biology.</title>
        <authorList>
            <person name="Wiegand S."/>
            <person name="Jogler M."/>
            <person name="Boedeker C."/>
            <person name="Pinto D."/>
            <person name="Vollmers J."/>
            <person name="Rivas-Marin E."/>
            <person name="Kohn T."/>
            <person name="Peeters S.H."/>
            <person name="Heuer A."/>
            <person name="Rast P."/>
            <person name="Oberbeckmann S."/>
            <person name="Bunk B."/>
            <person name="Jeske O."/>
            <person name="Meyerdierks A."/>
            <person name="Storesund J.E."/>
            <person name="Kallscheuer N."/>
            <person name="Luecker S."/>
            <person name="Lage O.M."/>
            <person name="Pohl T."/>
            <person name="Merkel B.J."/>
            <person name="Hornburger P."/>
            <person name="Mueller R.-W."/>
            <person name="Bruemmer F."/>
            <person name="Labrenz M."/>
            <person name="Spormann A.M."/>
            <person name="Op den Camp H."/>
            <person name="Overmann J."/>
            <person name="Amann R."/>
            <person name="Jetten M.S.M."/>
            <person name="Mascher T."/>
            <person name="Medema M.H."/>
            <person name="Devos D.P."/>
            <person name="Kaster A.-K."/>
            <person name="Ovreas L."/>
            <person name="Rohde M."/>
            <person name="Galperin M.Y."/>
            <person name="Jogler C."/>
        </authorList>
    </citation>
    <scope>NUCLEOTIDE SEQUENCE [LARGE SCALE GENOMIC DNA]</scope>
    <source>
        <strain evidence="9 10">Pla85_3_4</strain>
    </source>
</reference>
<evidence type="ECO:0000256" key="3">
    <source>
        <dbReference type="ARBA" id="ARBA00022692"/>
    </source>
</evidence>
<protein>
    <submittedName>
        <fullName evidence="9">RDD family protein</fullName>
    </submittedName>
</protein>
<gene>
    <name evidence="9" type="ORF">Pla8534_44860</name>
</gene>
<dbReference type="PANTHER" id="PTHR36115:SF4">
    <property type="entry name" value="MEMBRANE PROTEIN"/>
    <property type="match status" value="1"/>
</dbReference>
<keyword evidence="2" id="KW-1003">Cell membrane</keyword>
<feature type="domain" description="RDD" evidence="8">
    <location>
        <begin position="29"/>
        <end position="145"/>
    </location>
</feature>
<feature type="transmembrane region" description="Helical" evidence="7">
    <location>
        <begin position="76"/>
        <end position="97"/>
    </location>
</feature>
<evidence type="ECO:0000259" key="8">
    <source>
        <dbReference type="Pfam" id="PF06271"/>
    </source>
</evidence>
<keyword evidence="10" id="KW-1185">Reference proteome</keyword>
<keyword evidence="3 7" id="KW-0812">Transmembrane</keyword>
<keyword evidence="4 7" id="KW-1133">Transmembrane helix</keyword>
<evidence type="ECO:0000256" key="5">
    <source>
        <dbReference type="ARBA" id="ARBA00023136"/>
    </source>
</evidence>
<dbReference type="GO" id="GO:0005886">
    <property type="term" value="C:plasma membrane"/>
    <property type="evidence" value="ECO:0007669"/>
    <property type="project" value="UniProtKB-SubCell"/>
</dbReference>
<dbReference type="Proteomes" id="UP000317648">
    <property type="component" value="Chromosome"/>
</dbReference>
<feature type="region of interest" description="Disordered" evidence="6">
    <location>
        <begin position="1"/>
        <end position="20"/>
    </location>
</feature>
<dbReference type="AlphaFoldDB" id="A0A518DXZ3"/>
<evidence type="ECO:0000256" key="4">
    <source>
        <dbReference type="ARBA" id="ARBA00022989"/>
    </source>
</evidence>
<dbReference type="InterPro" id="IPR051791">
    <property type="entry name" value="Pra-immunoreactive"/>
</dbReference>
<evidence type="ECO:0000256" key="1">
    <source>
        <dbReference type="ARBA" id="ARBA00004651"/>
    </source>
</evidence>
<evidence type="ECO:0000256" key="7">
    <source>
        <dbReference type="SAM" id="Phobius"/>
    </source>
</evidence>
<evidence type="ECO:0000313" key="10">
    <source>
        <dbReference type="Proteomes" id="UP000317648"/>
    </source>
</evidence>
<dbReference type="EMBL" id="CP036433">
    <property type="protein sequence ID" value="QDU96665.1"/>
    <property type="molecule type" value="Genomic_DNA"/>
</dbReference>
<keyword evidence="5 7" id="KW-0472">Membrane</keyword>
<evidence type="ECO:0000256" key="2">
    <source>
        <dbReference type="ARBA" id="ARBA00022475"/>
    </source>
</evidence>
<feature type="transmembrane region" description="Helical" evidence="7">
    <location>
        <begin position="38"/>
        <end position="61"/>
    </location>
</feature>
<dbReference type="InterPro" id="IPR010432">
    <property type="entry name" value="RDD"/>
</dbReference>
<accession>A0A518DXZ3</accession>
<evidence type="ECO:0000256" key="6">
    <source>
        <dbReference type="SAM" id="MobiDB-lite"/>
    </source>
</evidence>
<dbReference type="OrthoDB" id="9793824at2"/>
<organism evidence="9 10">
    <name type="scientific">Lignipirellula cremea</name>
    <dbReference type="NCBI Taxonomy" id="2528010"/>
    <lineage>
        <taxon>Bacteria</taxon>
        <taxon>Pseudomonadati</taxon>
        <taxon>Planctomycetota</taxon>
        <taxon>Planctomycetia</taxon>
        <taxon>Pirellulales</taxon>
        <taxon>Pirellulaceae</taxon>
        <taxon>Lignipirellula</taxon>
    </lineage>
</organism>
<proteinExistence type="predicted"/>